<evidence type="ECO:0000313" key="9">
    <source>
        <dbReference type="EMBL" id="STZ68834.1"/>
    </source>
</evidence>
<keyword evidence="6 7" id="KW-0472">Membrane</keyword>
<feature type="transmembrane region" description="Helical" evidence="7">
    <location>
        <begin position="53"/>
        <end position="69"/>
    </location>
</feature>
<dbReference type="Proteomes" id="UP000596202">
    <property type="component" value="Chromosome"/>
</dbReference>
<dbReference type="GO" id="GO:0008324">
    <property type="term" value="F:monoatomic cation transmembrane transporter activity"/>
    <property type="evidence" value="ECO:0007669"/>
    <property type="project" value="InterPro"/>
</dbReference>
<evidence type="ECO:0000256" key="4">
    <source>
        <dbReference type="ARBA" id="ARBA00022692"/>
    </source>
</evidence>
<keyword evidence="5 7" id="KW-1133">Transmembrane helix</keyword>
<feature type="transmembrane region" description="Helical" evidence="7">
    <location>
        <begin position="12"/>
        <end position="41"/>
    </location>
</feature>
<dbReference type="PANTHER" id="PTHR34584:SF1">
    <property type="entry name" value="NA(+)_H(+) ANTIPORTER SUBUNIT E1"/>
    <property type="match status" value="1"/>
</dbReference>
<dbReference type="PANTHER" id="PTHR34584">
    <property type="entry name" value="NA(+)/H(+) ANTIPORTER SUBUNIT E1"/>
    <property type="match status" value="1"/>
</dbReference>
<evidence type="ECO:0000313" key="10">
    <source>
        <dbReference type="Proteomes" id="UP000255024"/>
    </source>
</evidence>
<evidence type="ECO:0000256" key="5">
    <source>
        <dbReference type="ARBA" id="ARBA00022989"/>
    </source>
</evidence>
<dbReference type="PIRSF" id="PIRSF019239">
    <property type="entry name" value="MrpE"/>
    <property type="match status" value="1"/>
</dbReference>
<sequence>MLKYFLLNILLTFVWVALTGQLNYANFFFGGVAGFFILWMLTKTSSNKADKEYFYRVPKIIVFIFYFFVDMLQANLQVAIDVITPNYHTTPGIIKYEIDAETDFEITMLANIIALTPGTMVIDIADDKSHIFIHTMYLKDKDKFIQRMKERTEKKLLAILR</sequence>
<comment type="similarity">
    <text evidence="2">Belongs to the CPA3 antiporters (TC 2.A.63) subunit E family.</text>
</comment>
<dbReference type="InterPro" id="IPR002758">
    <property type="entry name" value="Cation_antiport_E"/>
</dbReference>
<reference evidence="8 11" key="2">
    <citation type="submission" date="2021-01" db="EMBL/GenBank/DDBJ databases">
        <title>FDA dAtabase for Regulatory Grade micrObial Sequences (FDA-ARGOS): Supporting development and validation of Infectious Disease Dx tests.</title>
        <authorList>
            <person name="Sproer C."/>
            <person name="Gronow S."/>
            <person name="Severitt S."/>
            <person name="Schroder I."/>
            <person name="Tallon L."/>
            <person name="Sadzewicz L."/>
            <person name="Zhao X."/>
            <person name="Boylan J."/>
            <person name="Ott S."/>
            <person name="Bowen H."/>
            <person name="Vavikolanu K."/>
            <person name="Mehta A."/>
            <person name="Aluvathingal J."/>
            <person name="Nadendla S."/>
            <person name="Lowell S."/>
            <person name="Myers T."/>
            <person name="Yan Y."/>
            <person name="Sichtig H."/>
        </authorList>
    </citation>
    <scope>NUCLEOTIDE SEQUENCE [LARGE SCALE GENOMIC DNA]</scope>
    <source>
        <strain evidence="8 11">FDAARGOS_1131</strain>
    </source>
</reference>
<keyword evidence="4 7" id="KW-0812">Transmembrane</keyword>
<evidence type="ECO:0000256" key="7">
    <source>
        <dbReference type="SAM" id="Phobius"/>
    </source>
</evidence>
<accession>A0A378RSJ7</accession>
<evidence type="ECO:0000256" key="3">
    <source>
        <dbReference type="ARBA" id="ARBA00022475"/>
    </source>
</evidence>
<keyword evidence="3" id="KW-1003">Cell membrane</keyword>
<gene>
    <name evidence="9" type="primary">mrpE</name>
    <name evidence="8" type="ORF">I6I88_14875</name>
    <name evidence="9" type="ORF">NCTC11179_02311</name>
</gene>
<dbReference type="AlphaFoldDB" id="A0A378RSJ7"/>
<keyword evidence="10" id="KW-1185">Reference proteome</keyword>
<evidence type="ECO:0000256" key="6">
    <source>
        <dbReference type="ARBA" id="ARBA00023136"/>
    </source>
</evidence>
<organism evidence="9 10">
    <name type="scientific">Myroides odoratus</name>
    <name type="common">Flavobacterium odoratum</name>
    <dbReference type="NCBI Taxonomy" id="256"/>
    <lineage>
        <taxon>Bacteria</taxon>
        <taxon>Pseudomonadati</taxon>
        <taxon>Bacteroidota</taxon>
        <taxon>Flavobacteriia</taxon>
        <taxon>Flavobacteriales</taxon>
        <taxon>Flavobacteriaceae</taxon>
        <taxon>Myroides</taxon>
    </lineage>
</organism>
<protein>
    <submittedName>
        <fullName evidence="9">Multiple resistance and pH homeostasis protein E</fullName>
    </submittedName>
    <submittedName>
        <fullName evidence="8">Na+/H+ antiporter subunit E</fullName>
    </submittedName>
</protein>
<evidence type="ECO:0000313" key="8">
    <source>
        <dbReference type="EMBL" id="QQT99454.1"/>
    </source>
</evidence>
<reference evidence="9 10" key="1">
    <citation type="submission" date="2018-06" db="EMBL/GenBank/DDBJ databases">
        <authorList>
            <consortium name="Pathogen Informatics"/>
            <person name="Doyle S."/>
        </authorList>
    </citation>
    <scope>NUCLEOTIDE SEQUENCE [LARGE SCALE GENOMIC DNA]</scope>
    <source>
        <strain evidence="9 10">NCTC11179</strain>
    </source>
</reference>
<dbReference type="RefSeq" id="WP_002987538.1">
    <property type="nucleotide sequence ID" value="NZ_CP068107.1"/>
</dbReference>
<evidence type="ECO:0000313" key="11">
    <source>
        <dbReference type="Proteomes" id="UP000596202"/>
    </source>
</evidence>
<evidence type="ECO:0000256" key="1">
    <source>
        <dbReference type="ARBA" id="ARBA00004651"/>
    </source>
</evidence>
<comment type="subcellular location">
    <subcellularLocation>
        <location evidence="1">Cell membrane</location>
        <topology evidence="1">Multi-pass membrane protein</topology>
    </subcellularLocation>
</comment>
<dbReference type="GeneID" id="93528958"/>
<dbReference type="OrthoDB" id="9800498at2"/>
<dbReference type="GO" id="GO:0005886">
    <property type="term" value="C:plasma membrane"/>
    <property type="evidence" value="ECO:0007669"/>
    <property type="project" value="UniProtKB-SubCell"/>
</dbReference>
<name>A0A378RSJ7_MYROD</name>
<dbReference type="Proteomes" id="UP000255024">
    <property type="component" value="Unassembled WGS sequence"/>
</dbReference>
<dbReference type="EMBL" id="UGQL01000002">
    <property type="protein sequence ID" value="STZ68834.1"/>
    <property type="molecule type" value="Genomic_DNA"/>
</dbReference>
<evidence type="ECO:0000256" key="2">
    <source>
        <dbReference type="ARBA" id="ARBA00006228"/>
    </source>
</evidence>
<dbReference type="EMBL" id="CP068108">
    <property type="protein sequence ID" value="QQT99454.1"/>
    <property type="molecule type" value="Genomic_DNA"/>
</dbReference>
<proteinExistence type="inferred from homology"/>
<dbReference type="Pfam" id="PF01899">
    <property type="entry name" value="MNHE"/>
    <property type="match status" value="1"/>
</dbReference>